<dbReference type="PANTHER" id="PTHR34385:SF1">
    <property type="entry name" value="PEPTIDOGLYCAN L-ALANYL-D-GLUTAMATE ENDOPEPTIDASE CWLK"/>
    <property type="match status" value="1"/>
</dbReference>
<dbReference type="Gene3D" id="3.30.1380.10">
    <property type="match status" value="1"/>
</dbReference>
<sequence length="253" mass="28763">MAKKIFATLVVLIFCVTLIFYHPGNQKAQALKESKEQSEETVESHEKIATNESKKVELPGKRDDWNLVLVNNTHEIKKEPTDLVTVDGGKQIDRRIEEPFKALMTGAKDANIQLTVISGYRSVAEQTAVVNESINSYINQGISEEEAKKKTYEYMTIPGHSEHHTGLAVDVLESGWNASGKGLEENFSDTDAGKWLDEHVADYGFVIRYTKGKEKITEINYEPWHLRYVGKENAKYMTENHLVLEEYVNQLKE</sequence>
<dbReference type="PANTHER" id="PTHR34385">
    <property type="entry name" value="D-ALANYL-D-ALANINE CARBOXYPEPTIDASE"/>
    <property type="match status" value="1"/>
</dbReference>
<keyword evidence="3" id="KW-1185">Reference proteome</keyword>
<dbReference type="InterPro" id="IPR009045">
    <property type="entry name" value="Zn_M74/Hedgehog-like"/>
</dbReference>
<evidence type="ECO:0000259" key="1">
    <source>
        <dbReference type="Pfam" id="PF02557"/>
    </source>
</evidence>
<name>A0A1Q2D7A1_9ENTE</name>
<protein>
    <recommendedName>
        <fullName evidence="1">D-alanyl-D-alanine carboxypeptidase-like core domain-containing protein</fullName>
    </recommendedName>
</protein>
<reference evidence="2 3" key="1">
    <citation type="journal article" date="2010" name="Int. J. Syst. Evol. Microbiol.">
        <title>Vagococcus penaei sp. nov., isolated from spoilage microbiota of cooked shrimp (Penaeus vannamei).</title>
        <authorList>
            <person name="Jaffres E."/>
            <person name="Prevost H."/>
            <person name="Rossero A."/>
            <person name="Joffraud J.J."/>
            <person name="Dousset X."/>
        </authorList>
    </citation>
    <scope>NUCLEOTIDE SEQUENCE [LARGE SCALE GENOMIC DNA]</scope>
    <source>
        <strain evidence="2 3">CD276</strain>
    </source>
</reference>
<dbReference type="EMBL" id="CP019609">
    <property type="protein sequence ID" value="AQP54306.1"/>
    <property type="molecule type" value="Genomic_DNA"/>
</dbReference>
<dbReference type="KEGG" id="vpi:BW732_08780"/>
<proteinExistence type="predicted"/>
<dbReference type="InterPro" id="IPR052179">
    <property type="entry name" value="DD-CPase-like"/>
</dbReference>
<gene>
    <name evidence="2" type="ORF">BW732_08780</name>
</gene>
<dbReference type="STRING" id="633807.BW732_08780"/>
<dbReference type="InterPro" id="IPR003709">
    <property type="entry name" value="VanY-like_core_dom"/>
</dbReference>
<dbReference type="RefSeq" id="WP_077276382.1">
    <property type="nucleotide sequence ID" value="NZ_CP019609.1"/>
</dbReference>
<dbReference type="Proteomes" id="UP000188246">
    <property type="component" value="Chromosome"/>
</dbReference>
<dbReference type="GO" id="GO:0008233">
    <property type="term" value="F:peptidase activity"/>
    <property type="evidence" value="ECO:0007669"/>
    <property type="project" value="InterPro"/>
</dbReference>
<dbReference type="AlphaFoldDB" id="A0A1Q2D7A1"/>
<dbReference type="OrthoDB" id="9792074at2"/>
<organism evidence="2 3">
    <name type="scientific">Vagococcus penaei</name>
    <dbReference type="NCBI Taxonomy" id="633807"/>
    <lineage>
        <taxon>Bacteria</taxon>
        <taxon>Bacillati</taxon>
        <taxon>Bacillota</taxon>
        <taxon>Bacilli</taxon>
        <taxon>Lactobacillales</taxon>
        <taxon>Enterococcaceae</taxon>
        <taxon>Vagococcus</taxon>
    </lineage>
</organism>
<dbReference type="SUPFAM" id="SSF55166">
    <property type="entry name" value="Hedgehog/DD-peptidase"/>
    <property type="match status" value="1"/>
</dbReference>
<feature type="domain" description="D-alanyl-D-alanine carboxypeptidase-like core" evidence="1">
    <location>
        <begin position="91"/>
        <end position="231"/>
    </location>
</feature>
<dbReference type="Pfam" id="PF02557">
    <property type="entry name" value="VanY"/>
    <property type="match status" value="1"/>
</dbReference>
<evidence type="ECO:0000313" key="3">
    <source>
        <dbReference type="Proteomes" id="UP000188246"/>
    </source>
</evidence>
<dbReference type="InterPro" id="IPR058193">
    <property type="entry name" value="VanY/YodJ_core_dom"/>
</dbReference>
<accession>A0A1Q2D7A1</accession>
<dbReference type="GO" id="GO:0006508">
    <property type="term" value="P:proteolysis"/>
    <property type="evidence" value="ECO:0007669"/>
    <property type="project" value="InterPro"/>
</dbReference>
<evidence type="ECO:0000313" key="2">
    <source>
        <dbReference type="EMBL" id="AQP54306.1"/>
    </source>
</evidence>
<dbReference type="CDD" id="cd14852">
    <property type="entry name" value="LD-carboxypeptidase"/>
    <property type="match status" value="1"/>
</dbReference>